<feature type="transmembrane region" description="Helical" evidence="1">
    <location>
        <begin position="70"/>
        <end position="89"/>
    </location>
</feature>
<evidence type="ECO:0000313" key="2">
    <source>
        <dbReference type="EMBL" id="GGG08270.1"/>
    </source>
</evidence>
<reference evidence="2" key="2">
    <citation type="submission" date="2020-09" db="EMBL/GenBank/DDBJ databases">
        <authorList>
            <person name="Sun Q."/>
            <person name="Sedlacek I."/>
        </authorList>
    </citation>
    <scope>NUCLEOTIDE SEQUENCE</scope>
    <source>
        <strain evidence="2">CCM 7905</strain>
    </source>
</reference>
<feature type="transmembrane region" description="Helical" evidence="1">
    <location>
        <begin position="168"/>
        <end position="193"/>
    </location>
</feature>
<accession>A0A917D492</accession>
<name>A0A917D492_9NOCA</name>
<dbReference type="AlphaFoldDB" id="A0A917D492"/>
<feature type="transmembrane region" description="Helical" evidence="1">
    <location>
        <begin position="39"/>
        <end position="58"/>
    </location>
</feature>
<dbReference type="NCBIfam" id="NF038065">
    <property type="entry name" value="Pr6Pr"/>
    <property type="match status" value="1"/>
</dbReference>
<sequence>MTHPSIRVGRVVCAAASLAALVYIPASSGDVPGFTIANFFSYFTVLSNVLAVVVLGVGGALDPQSPRWDAFRGSVVTYMVITGIVYAVLLAEVDVNVRDPWTNNVLHRIVPLAILLDWLIAPARTAISNRTALSWLWFPVAYGVYSLIRGPIVEWYPYPFLDPRTQGYVALGIGLIVLIGGFVLIAMAIANLGELAGRRRSARAR</sequence>
<proteinExistence type="predicted"/>
<organism evidence="2 3">
    <name type="scientific">Rhodococcoides trifolii</name>
    <dbReference type="NCBI Taxonomy" id="908250"/>
    <lineage>
        <taxon>Bacteria</taxon>
        <taxon>Bacillati</taxon>
        <taxon>Actinomycetota</taxon>
        <taxon>Actinomycetes</taxon>
        <taxon>Mycobacteriales</taxon>
        <taxon>Nocardiaceae</taxon>
        <taxon>Rhodococcoides</taxon>
    </lineage>
</organism>
<dbReference type="RefSeq" id="WP_188544898.1">
    <property type="nucleotide sequence ID" value="NZ_BMCU01000002.1"/>
</dbReference>
<evidence type="ECO:0000313" key="3">
    <source>
        <dbReference type="Proteomes" id="UP000654257"/>
    </source>
</evidence>
<feature type="transmembrane region" description="Helical" evidence="1">
    <location>
        <begin position="101"/>
        <end position="120"/>
    </location>
</feature>
<keyword evidence="1" id="KW-0472">Membrane</keyword>
<keyword evidence="3" id="KW-1185">Reference proteome</keyword>
<keyword evidence="1" id="KW-1133">Transmembrane helix</keyword>
<feature type="transmembrane region" description="Helical" evidence="1">
    <location>
        <begin position="132"/>
        <end position="148"/>
    </location>
</feature>
<comment type="caution">
    <text evidence="2">The sequence shown here is derived from an EMBL/GenBank/DDBJ whole genome shotgun (WGS) entry which is preliminary data.</text>
</comment>
<gene>
    <name evidence="2" type="ORF">GCM10007304_22950</name>
</gene>
<protein>
    <recommendedName>
        <fullName evidence="4">Pr6Pr family membrane protein</fullName>
    </recommendedName>
</protein>
<evidence type="ECO:0000256" key="1">
    <source>
        <dbReference type="SAM" id="Phobius"/>
    </source>
</evidence>
<dbReference type="EMBL" id="BMCU01000002">
    <property type="protein sequence ID" value="GGG08270.1"/>
    <property type="molecule type" value="Genomic_DNA"/>
</dbReference>
<evidence type="ECO:0008006" key="4">
    <source>
        <dbReference type="Google" id="ProtNLM"/>
    </source>
</evidence>
<reference evidence="2" key="1">
    <citation type="journal article" date="2014" name="Int. J. Syst. Evol. Microbiol.">
        <title>Complete genome sequence of Corynebacterium casei LMG S-19264T (=DSM 44701T), isolated from a smear-ripened cheese.</title>
        <authorList>
            <consortium name="US DOE Joint Genome Institute (JGI-PGF)"/>
            <person name="Walter F."/>
            <person name="Albersmeier A."/>
            <person name="Kalinowski J."/>
            <person name="Ruckert C."/>
        </authorList>
    </citation>
    <scope>NUCLEOTIDE SEQUENCE</scope>
    <source>
        <strain evidence="2">CCM 7905</strain>
    </source>
</reference>
<dbReference type="InterPro" id="IPR049713">
    <property type="entry name" value="Pr6Pr-like"/>
</dbReference>
<keyword evidence="1" id="KW-0812">Transmembrane</keyword>
<dbReference type="Proteomes" id="UP000654257">
    <property type="component" value="Unassembled WGS sequence"/>
</dbReference>